<dbReference type="PRINTS" id="PR00081">
    <property type="entry name" value="GDHRDH"/>
</dbReference>
<dbReference type="Proteomes" id="UP001339911">
    <property type="component" value="Unassembled WGS sequence"/>
</dbReference>
<dbReference type="Gene3D" id="3.90.550.10">
    <property type="entry name" value="Spore Coat Polysaccharide Biosynthesis Protein SpsA, Chain A"/>
    <property type="match status" value="1"/>
</dbReference>
<dbReference type="PANTHER" id="PTHR32125:SF4">
    <property type="entry name" value="2-C-METHYL-D-ERYTHRITOL 4-PHOSPHATE CYTIDYLYLTRANSFERASE, CHLOROPLASTIC"/>
    <property type="match status" value="1"/>
</dbReference>
<dbReference type="Pfam" id="PF01128">
    <property type="entry name" value="IspD"/>
    <property type="match status" value="1"/>
</dbReference>
<feature type="site" description="Positions MEP for the nucleophilic attack" evidence="4">
    <location>
        <position position="174"/>
    </location>
</feature>
<evidence type="ECO:0000256" key="5">
    <source>
        <dbReference type="SAM" id="MobiDB-lite"/>
    </source>
</evidence>
<dbReference type="Gene3D" id="3.40.50.720">
    <property type="entry name" value="NAD(P)-binding Rossmann-like Domain"/>
    <property type="match status" value="1"/>
</dbReference>
<comment type="similarity">
    <text evidence="1">Belongs to the short-chain dehydrogenases/reductases (SDR) family.</text>
</comment>
<dbReference type="PROSITE" id="PS00061">
    <property type="entry name" value="ADH_SHORT"/>
    <property type="match status" value="1"/>
</dbReference>
<dbReference type="InterPro" id="IPR034683">
    <property type="entry name" value="IspD/TarI"/>
</dbReference>
<sequence>MVQNPATRPAGEPDAAPWRPTRTVAVILAGGTGTRVGLGIPKQLLKIAGKPILEHTVAVFENAPEIDDIIVLMAPGFLAEARQIVERAGFRKVSQVIEGGDTRNATTRLALAAIGPDDCNVLFHDAVRPLLSPRIVRECVNALWTHSAVDVAIPSADTIIQVDDEDCITDIPVRSRLRRGQTPQAFRSRTIRAAYALAGQDPEFSATDDCGVVLRYLPEVPIKVIEGSDENIKVTHPVDVHLADKLFQLAAAQAPRLVDERAYVEELSGRTVVVFGGSEGIGQRLAEVARGYGADVFPVSRSSTGTHVERGEDVAAALRGAFEATGRIDHVVVTAGVLRMGALAEMDEATIAHMLQVNLVAPVDIARQALPYLKQTRGQLLLYTSSSYTRGRARYALYSATKAAVVNLTQALADEWSEFGVRVNCVNPERTATPMRTRAFGEEPEHTLLAADTVARVSLDVLLSGLTGQVVDVRRSPGDPVAEPAAQPNATEPNSAEPGGTEPNGRPPAGPEQEPGPARVGRQRSTELVPPPRVGTP</sequence>
<evidence type="ECO:0000256" key="2">
    <source>
        <dbReference type="ARBA" id="ARBA00022679"/>
    </source>
</evidence>
<keyword evidence="2 4" id="KW-0808">Transferase</keyword>
<dbReference type="EMBL" id="JAZGQL010000036">
    <property type="protein sequence ID" value="MEE6311682.1"/>
    <property type="molecule type" value="Genomic_DNA"/>
</dbReference>
<name>A0ABU7SP88_9ACTN</name>
<dbReference type="EC" id="2.7.7.60" evidence="4"/>
<evidence type="ECO:0000256" key="3">
    <source>
        <dbReference type="ARBA" id="ARBA00022695"/>
    </source>
</evidence>
<evidence type="ECO:0000313" key="7">
    <source>
        <dbReference type="Proteomes" id="UP001339911"/>
    </source>
</evidence>
<protein>
    <recommendedName>
        <fullName evidence="4">2-C-methyl-D-erythritol 4-phosphate cytidylyltransferase</fullName>
        <ecNumber evidence="4">2.7.7.60</ecNumber>
    </recommendedName>
    <alternativeName>
        <fullName evidence="4">4-diphosphocytidyl-2C-methyl-D-erythritol synthase</fullName>
    </alternativeName>
    <alternativeName>
        <fullName evidence="4">MEP cytidylyltransferase</fullName>
        <shortName evidence="4">MCT</shortName>
    </alternativeName>
</protein>
<dbReference type="GO" id="GO:0016779">
    <property type="term" value="F:nucleotidyltransferase activity"/>
    <property type="evidence" value="ECO:0007669"/>
    <property type="project" value="UniProtKB-KW"/>
</dbReference>
<dbReference type="SUPFAM" id="SSF53448">
    <property type="entry name" value="Nucleotide-diphospho-sugar transferases"/>
    <property type="match status" value="1"/>
</dbReference>
<dbReference type="PANTHER" id="PTHR32125">
    <property type="entry name" value="2-C-METHYL-D-ERYTHRITOL 4-PHOSPHATE CYTIDYLYLTRANSFERASE, CHLOROPLASTIC"/>
    <property type="match status" value="1"/>
</dbReference>
<gene>
    <name evidence="4" type="primary">ispD</name>
    <name evidence="6" type="ORF">V1634_33140</name>
</gene>
<dbReference type="CDD" id="cd05233">
    <property type="entry name" value="SDR_c"/>
    <property type="match status" value="1"/>
</dbReference>
<feature type="site" description="Positions MEP for the nucleophilic attack" evidence="4">
    <location>
        <position position="233"/>
    </location>
</feature>
<feature type="site" description="Transition state stabilizer" evidence="4">
    <location>
        <position position="42"/>
    </location>
</feature>
<dbReference type="PRINTS" id="PR00080">
    <property type="entry name" value="SDRFAMILY"/>
</dbReference>
<organism evidence="6 7">
    <name type="scientific">Plantactinospora veratri</name>
    <dbReference type="NCBI Taxonomy" id="1436122"/>
    <lineage>
        <taxon>Bacteria</taxon>
        <taxon>Bacillati</taxon>
        <taxon>Actinomycetota</taxon>
        <taxon>Actinomycetes</taxon>
        <taxon>Micromonosporales</taxon>
        <taxon>Micromonosporaceae</taxon>
        <taxon>Plantactinospora</taxon>
    </lineage>
</organism>
<comment type="caution">
    <text evidence="6">The sequence shown here is derived from an EMBL/GenBank/DDBJ whole genome shotgun (WGS) entry which is preliminary data.</text>
</comment>
<keyword evidence="7" id="KW-1185">Reference proteome</keyword>
<dbReference type="InterPro" id="IPR020904">
    <property type="entry name" value="Sc_DH/Rdtase_CS"/>
</dbReference>
<comment type="similarity">
    <text evidence="4">Belongs to the IspD/TarI cytidylyltransferase family. IspD subfamily.</text>
</comment>
<dbReference type="SUPFAM" id="SSF51735">
    <property type="entry name" value="NAD(P)-binding Rossmann-fold domains"/>
    <property type="match status" value="1"/>
</dbReference>
<keyword evidence="4" id="KW-0414">Isoprene biosynthesis</keyword>
<dbReference type="HAMAP" id="MF_00108">
    <property type="entry name" value="IspD"/>
    <property type="match status" value="1"/>
</dbReference>
<evidence type="ECO:0000256" key="1">
    <source>
        <dbReference type="ARBA" id="ARBA00006484"/>
    </source>
</evidence>
<comment type="pathway">
    <text evidence="4">Isoprenoid biosynthesis; isopentenyl diphosphate biosynthesis via DXP pathway; isopentenyl diphosphate from 1-deoxy-D-xylulose 5-phosphate: step 2/6.</text>
</comment>
<evidence type="ECO:0000256" key="4">
    <source>
        <dbReference type="HAMAP-Rule" id="MF_00108"/>
    </source>
</evidence>
<dbReference type="InterPro" id="IPR036291">
    <property type="entry name" value="NAD(P)-bd_dom_sf"/>
</dbReference>
<comment type="catalytic activity">
    <reaction evidence="4">
        <text>2-C-methyl-D-erythritol 4-phosphate + CTP + H(+) = 4-CDP-2-C-methyl-D-erythritol + diphosphate</text>
        <dbReference type="Rhea" id="RHEA:13429"/>
        <dbReference type="ChEBI" id="CHEBI:15378"/>
        <dbReference type="ChEBI" id="CHEBI:33019"/>
        <dbReference type="ChEBI" id="CHEBI:37563"/>
        <dbReference type="ChEBI" id="CHEBI:57823"/>
        <dbReference type="ChEBI" id="CHEBI:58262"/>
        <dbReference type="EC" id="2.7.7.60"/>
    </reaction>
</comment>
<dbReference type="InterPro" id="IPR002347">
    <property type="entry name" value="SDR_fam"/>
</dbReference>
<evidence type="ECO:0000313" key="6">
    <source>
        <dbReference type="EMBL" id="MEE6311682.1"/>
    </source>
</evidence>
<feature type="site" description="Transition state stabilizer" evidence="4">
    <location>
        <position position="35"/>
    </location>
</feature>
<dbReference type="Pfam" id="PF00106">
    <property type="entry name" value="adh_short"/>
    <property type="match status" value="1"/>
</dbReference>
<reference evidence="6 7" key="1">
    <citation type="submission" date="2024-01" db="EMBL/GenBank/DDBJ databases">
        <title>Genome insights into Plantactinospora veratri sp. nov.</title>
        <authorList>
            <person name="Wang L."/>
        </authorList>
    </citation>
    <scope>NUCLEOTIDE SEQUENCE [LARGE SCALE GENOMIC DNA]</scope>
    <source>
        <strain evidence="6 7">NEAU-FHS4</strain>
    </source>
</reference>
<accession>A0ABU7SP88</accession>
<proteinExistence type="inferred from homology"/>
<dbReference type="RefSeq" id="WP_331211565.1">
    <property type="nucleotide sequence ID" value="NZ_JAZGQL010000036.1"/>
</dbReference>
<dbReference type="InterPro" id="IPR029044">
    <property type="entry name" value="Nucleotide-diphossugar_trans"/>
</dbReference>
<dbReference type="CDD" id="cd02516">
    <property type="entry name" value="CDP-ME_synthetase"/>
    <property type="match status" value="1"/>
</dbReference>
<comment type="function">
    <text evidence="4">Catalyzes the formation of 4-diphosphocytidyl-2-C-methyl-D-erythritol from CTP and 2-C-methyl-D-erythritol 4-phosphate (MEP).</text>
</comment>
<dbReference type="InterPro" id="IPR001228">
    <property type="entry name" value="IspD"/>
</dbReference>
<dbReference type="InterPro" id="IPR050088">
    <property type="entry name" value="IspD/TarI_cytidylyltransf_bact"/>
</dbReference>
<keyword evidence="3 4" id="KW-0548">Nucleotidyltransferase</keyword>
<feature type="region of interest" description="Disordered" evidence="5">
    <location>
        <begin position="472"/>
        <end position="537"/>
    </location>
</feature>